<gene>
    <name evidence="6" type="ORF">OO016_03910</name>
</gene>
<proteinExistence type="predicted"/>
<dbReference type="PANTHER" id="PTHR42776">
    <property type="entry name" value="SERINE PEPTIDASE S9 FAMILY MEMBER"/>
    <property type="match status" value="1"/>
</dbReference>
<dbReference type="GO" id="GO:0006508">
    <property type="term" value="P:proteolysis"/>
    <property type="evidence" value="ECO:0007669"/>
    <property type="project" value="InterPro"/>
</dbReference>
<dbReference type="Gene3D" id="2.120.10.30">
    <property type="entry name" value="TolB, C-terminal domain"/>
    <property type="match status" value="2"/>
</dbReference>
<feature type="domain" description="Dipeptidylpeptidase IV N-terminal" evidence="5">
    <location>
        <begin position="195"/>
        <end position="283"/>
    </location>
</feature>
<dbReference type="RefSeq" id="WP_266011000.1">
    <property type="nucleotide sequence ID" value="NZ_JAPFQP010000001.1"/>
</dbReference>
<comment type="caution">
    <text evidence="6">The sequence shown here is derived from an EMBL/GenBank/DDBJ whole genome shotgun (WGS) entry which is preliminary data.</text>
</comment>
<feature type="signal peptide" evidence="3">
    <location>
        <begin position="1"/>
        <end position="22"/>
    </location>
</feature>
<feature type="domain" description="Peptidase S9 prolyl oligopeptidase catalytic" evidence="4">
    <location>
        <begin position="473"/>
        <end position="682"/>
    </location>
</feature>
<accession>A0AAE3SNR6</accession>
<evidence type="ECO:0000256" key="3">
    <source>
        <dbReference type="SAM" id="SignalP"/>
    </source>
</evidence>
<dbReference type="InterPro" id="IPR011659">
    <property type="entry name" value="WD40"/>
</dbReference>
<sequence>MILFRNYLISLFFALLPLFLAAQEAQPHPKFSYLDVFDLQYVSDPQISPDGEWVVYRKMGYDIMKDRAVGNLWIRSTNGSLHQKLTAREGNESSPRWSPDGNRIAFVSATGEGSEIYIYWKGSGKIARISQLPASPSSMTWSPDGKQLAFSMNVPKAPPVLVKMPKKPRGAKWAEAPRITDRVYHEADGRGYINPGFNHIFVIPAEGGAVRQVSSGDYHHRGALSWSPDGRYIYFSANRNENWEYDFRNSEIYRVSVNEGTIETLTSRNGPDRNPAVSPDGKSIAYIGFEDKTQTYQVTQLYLMDANGGNIRELTKQLDRSVASPVWDKEGKGLYFLCDNEGNTKIGYVTLNGKVTKKADDVGGTSIGRPYGGGSFSVSSSGILAYTLGRTDHPADLAIQKARASSPRRLTNLNKPLFEFRRLGKVEEIWYTSTVDQRKIQGWVVYPPDYDPAKEYPFLVENHGGPISNYGDRFSAEIQLYAAAGYVVFYPNPRGSTSYGEEFGNLLYNNYPGDDYQDVMDGVDYCIAKGIAHEDQLFVTGGSAGGIMTAWMIGKNDRFEAAVVAKPVVNWISKTLVADNYFGYANSRYPGQPWENFEGYWKFSPLSLVGNVTTPTMVLVGMDDLRTPPSEAKQLYHALKLRKIETVLVEIPGASHGIASKPSNLITKVAHTLAWLDKYCNKEK</sequence>
<keyword evidence="2" id="KW-0645">Protease</keyword>
<dbReference type="InterPro" id="IPR002469">
    <property type="entry name" value="Peptidase_S9B_N"/>
</dbReference>
<feature type="chain" id="PRO_5041968785" evidence="3">
    <location>
        <begin position="23"/>
        <end position="684"/>
    </location>
</feature>
<dbReference type="InterPro" id="IPR011042">
    <property type="entry name" value="6-blade_b-propeller_TolB-like"/>
</dbReference>
<dbReference type="Pfam" id="PF00930">
    <property type="entry name" value="DPPIV_N"/>
    <property type="match status" value="1"/>
</dbReference>
<dbReference type="AlphaFoldDB" id="A0AAE3SNR6"/>
<evidence type="ECO:0000256" key="1">
    <source>
        <dbReference type="ARBA" id="ARBA00022801"/>
    </source>
</evidence>
<keyword evidence="7" id="KW-1185">Reference proteome</keyword>
<keyword evidence="1" id="KW-0378">Hydrolase</keyword>
<dbReference type="Proteomes" id="UP001207116">
    <property type="component" value="Unassembled WGS sequence"/>
</dbReference>
<evidence type="ECO:0000313" key="7">
    <source>
        <dbReference type="Proteomes" id="UP001207116"/>
    </source>
</evidence>
<keyword evidence="3" id="KW-0732">Signal</keyword>
<evidence type="ECO:0000313" key="6">
    <source>
        <dbReference type="EMBL" id="MCX2718742.1"/>
    </source>
</evidence>
<dbReference type="PANTHER" id="PTHR42776:SF27">
    <property type="entry name" value="DIPEPTIDYL PEPTIDASE FAMILY MEMBER 6"/>
    <property type="match status" value="1"/>
</dbReference>
<dbReference type="EMBL" id="JAPFQP010000001">
    <property type="protein sequence ID" value="MCX2718742.1"/>
    <property type="molecule type" value="Genomic_DNA"/>
</dbReference>
<evidence type="ECO:0000259" key="5">
    <source>
        <dbReference type="Pfam" id="PF00930"/>
    </source>
</evidence>
<keyword evidence="2" id="KW-0720">Serine protease</keyword>
<dbReference type="Pfam" id="PF07676">
    <property type="entry name" value="PD40"/>
    <property type="match status" value="2"/>
</dbReference>
<reference evidence="6" key="1">
    <citation type="submission" date="2022-11" db="EMBL/GenBank/DDBJ databases">
        <title>The characterization of three novel Bacteroidetes species and genomic analysis of their roles in tidal elemental geochemical cycles.</title>
        <authorList>
            <person name="Ma K.-J."/>
        </authorList>
    </citation>
    <scope>NUCLEOTIDE SEQUENCE</scope>
    <source>
        <strain evidence="6">M415</strain>
    </source>
</reference>
<dbReference type="GO" id="GO:0004252">
    <property type="term" value="F:serine-type endopeptidase activity"/>
    <property type="evidence" value="ECO:0007669"/>
    <property type="project" value="TreeGrafter"/>
</dbReference>
<dbReference type="Pfam" id="PF00326">
    <property type="entry name" value="Peptidase_S9"/>
    <property type="match status" value="1"/>
</dbReference>
<dbReference type="Gene3D" id="3.40.50.1820">
    <property type="entry name" value="alpha/beta hydrolase"/>
    <property type="match status" value="1"/>
</dbReference>
<dbReference type="SUPFAM" id="SSF82171">
    <property type="entry name" value="DPP6 N-terminal domain-like"/>
    <property type="match status" value="1"/>
</dbReference>
<dbReference type="InterPro" id="IPR001375">
    <property type="entry name" value="Peptidase_S9_cat"/>
</dbReference>
<evidence type="ECO:0000259" key="4">
    <source>
        <dbReference type="Pfam" id="PF00326"/>
    </source>
</evidence>
<evidence type="ECO:0000256" key="2">
    <source>
        <dbReference type="ARBA" id="ARBA00022825"/>
    </source>
</evidence>
<name>A0AAE3SNR6_9FLAO</name>
<organism evidence="6 7">
    <name type="scientific">Lentiprolixibacter aurantiacus</name>
    <dbReference type="NCBI Taxonomy" id="2993939"/>
    <lineage>
        <taxon>Bacteria</taxon>
        <taxon>Pseudomonadati</taxon>
        <taxon>Bacteroidota</taxon>
        <taxon>Flavobacteriia</taxon>
        <taxon>Flavobacteriales</taxon>
        <taxon>Flavobacteriaceae</taxon>
        <taxon>Lentiprolixibacter</taxon>
    </lineage>
</organism>
<dbReference type="InterPro" id="IPR029058">
    <property type="entry name" value="AB_hydrolase_fold"/>
</dbReference>
<dbReference type="SUPFAM" id="SSF53474">
    <property type="entry name" value="alpha/beta-Hydrolases"/>
    <property type="match status" value="1"/>
</dbReference>
<protein>
    <submittedName>
        <fullName evidence="6">S9 family peptidase</fullName>
    </submittedName>
</protein>